<accession>S7T719</accession>
<feature type="chain" id="PRO_5004544441" evidence="2">
    <location>
        <begin position="36"/>
        <end position="264"/>
    </location>
</feature>
<dbReference type="eggNOG" id="COG0834">
    <property type="taxonomic scope" value="Bacteria"/>
</dbReference>
<dbReference type="PATRIC" id="fig|1121439.3.peg.1692"/>
<organism evidence="4 5">
    <name type="scientific">Alkalidesulfovibrio alkalitolerans DSM 16529</name>
    <dbReference type="NCBI Taxonomy" id="1121439"/>
    <lineage>
        <taxon>Bacteria</taxon>
        <taxon>Pseudomonadati</taxon>
        <taxon>Thermodesulfobacteriota</taxon>
        <taxon>Desulfovibrionia</taxon>
        <taxon>Desulfovibrionales</taxon>
        <taxon>Desulfovibrionaceae</taxon>
        <taxon>Alkalidesulfovibrio</taxon>
    </lineage>
</organism>
<dbReference type="Pfam" id="PF00497">
    <property type="entry name" value="SBP_bac_3"/>
    <property type="match status" value="1"/>
</dbReference>
<evidence type="ECO:0000256" key="2">
    <source>
        <dbReference type="SAM" id="SignalP"/>
    </source>
</evidence>
<dbReference type="AlphaFoldDB" id="S7T719"/>
<dbReference type="EMBL" id="ATHI01000026">
    <property type="protein sequence ID" value="EPR32902.1"/>
    <property type="molecule type" value="Genomic_DNA"/>
</dbReference>
<proteinExistence type="predicted"/>
<gene>
    <name evidence="4" type="ORF">dsat_0343</name>
</gene>
<feature type="domain" description="Solute-binding protein family 3/N-terminal" evidence="3">
    <location>
        <begin position="46"/>
        <end position="133"/>
    </location>
</feature>
<keyword evidence="5" id="KW-1185">Reference proteome</keyword>
<evidence type="ECO:0000259" key="3">
    <source>
        <dbReference type="Pfam" id="PF00497"/>
    </source>
</evidence>
<dbReference type="Proteomes" id="UP000014975">
    <property type="component" value="Unassembled WGS sequence"/>
</dbReference>
<dbReference type="Gene3D" id="3.40.190.10">
    <property type="entry name" value="Periplasmic binding protein-like II"/>
    <property type="match status" value="2"/>
</dbReference>
<dbReference type="PANTHER" id="PTHR35936:SF35">
    <property type="entry name" value="L-CYSTINE-BINDING PROTEIN TCYJ"/>
    <property type="match status" value="1"/>
</dbReference>
<sequence>MQSKRVIMQRCFTWRLICVSASLFVLLAGASPCVAEEPLRVTYLERPPYYHTQNGRPAGFLNDITAEVLARAGIEASFKALPAKRILDEIMVAGMAACSVGWFKTPEREAAARFSLPLWRDPPYVALMRAETAARFGEHSSLSALFGDAGLRLGVLDGFSYGDPIDARITAEARDVYRMTGSQRQLARMLAEGRVDYMLIAPLEIVALLESSGLATDEFGTVALDDVPPGPTRHLICGRGVSVGVMKRIDRAIRELYPNAEPAP</sequence>
<name>S7T719_9BACT</name>
<reference evidence="4 5" key="1">
    <citation type="journal article" date="2013" name="Genome Announc.">
        <title>Draft genome sequences for three mercury-methylating, sulfate-reducing bacteria.</title>
        <authorList>
            <person name="Brown S.D."/>
            <person name="Hurt R.A.Jr."/>
            <person name="Gilmour C.C."/>
            <person name="Elias D.A."/>
        </authorList>
    </citation>
    <scope>NUCLEOTIDE SEQUENCE [LARGE SCALE GENOMIC DNA]</scope>
    <source>
        <strain evidence="4 5">DSM 16529</strain>
    </source>
</reference>
<feature type="signal peptide" evidence="2">
    <location>
        <begin position="1"/>
        <end position="35"/>
    </location>
</feature>
<dbReference type="SUPFAM" id="SSF53850">
    <property type="entry name" value="Periplasmic binding protein-like II"/>
    <property type="match status" value="1"/>
</dbReference>
<keyword evidence="1 2" id="KW-0732">Signal</keyword>
<dbReference type="InterPro" id="IPR001638">
    <property type="entry name" value="Solute-binding_3/MltF_N"/>
</dbReference>
<comment type="caution">
    <text evidence="4">The sequence shown here is derived from an EMBL/GenBank/DDBJ whole genome shotgun (WGS) entry which is preliminary data.</text>
</comment>
<evidence type="ECO:0000313" key="5">
    <source>
        <dbReference type="Proteomes" id="UP000014975"/>
    </source>
</evidence>
<dbReference type="PANTHER" id="PTHR35936">
    <property type="entry name" value="MEMBRANE-BOUND LYTIC MUREIN TRANSGLYCOSYLASE F"/>
    <property type="match status" value="1"/>
</dbReference>
<evidence type="ECO:0000256" key="1">
    <source>
        <dbReference type="ARBA" id="ARBA00022729"/>
    </source>
</evidence>
<protein>
    <submittedName>
        <fullName evidence="4">Putative ABC-type transporter, periplasmic subunit family 3</fullName>
    </submittedName>
</protein>
<evidence type="ECO:0000313" key="4">
    <source>
        <dbReference type="EMBL" id="EPR32902.1"/>
    </source>
</evidence>
<dbReference type="STRING" id="1121439.dsat_0343"/>